<dbReference type="GO" id="GO:0004674">
    <property type="term" value="F:protein serine/threonine kinase activity"/>
    <property type="evidence" value="ECO:0007669"/>
    <property type="project" value="UniProtKB-KW"/>
</dbReference>
<dbReference type="SUPFAM" id="SSF56112">
    <property type="entry name" value="Protein kinase-like (PK-like)"/>
    <property type="match status" value="1"/>
</dbReference>
<dbReference type="Pfam" id="PF02816">
    <property type="entry name" value="Alpha_kinase"/>
    <property type="match status" value="1"/>
</dbReference>
<accession>A0A9N9B2E5</accession>
<protein>
    <submittedName>
        <fullName evidence="7">15680_t:CDS:1</fullName>
    </submittedName>
</protein>
<dbReference type="PANTHER" id="PTHR45992">
    <property type="entry name" value="EUKARYOTIC ELONGATION FACTOR 2 KINASE-RELATED"/>
    <property type="match status" value="1"/>
</dbReference>
<organism evidence="7 8">
    <name type="scientific">Dentiscutata erythropus</name>
    <dbReference type="NCBI Taxonomy" id="1348616"/>
    <lineage>
        <taxon>Eukaryota</taxon>
        <taxon>Fungi</taxon>
        <taxon>Fungi incertae sedis</taxon>
        <taxon>Mucoromycota</taxon>
        <taxon>Glomeromycotina</taxon>
        <taxon>Glomeromycetes</taxon>
        <taxon>Diversisporales</taxon>
        <taxon>Gigasporaceae</taxon>
        <taxon>Dentiscutata</taxon>
    </lineage>
</organism>
<evidence type="ECO:0000313" key="7">
    <source>
        <dbReference type="EMBL" id="CAG8550044.1"/>
    </source>
</evidence>
<keyword evidence="8" id="KW-1185">Reference proteome</keyword>
<feature type="non-terminal residue" evidence="7">
    <location>
        <position position="127"/>
    </location>
</feature>
<proteinExistence type="predicted"/>
<dbReference type="Gene3D" id="3.20.200.10">
    <property type="entry name" value="MHCK/EF2 kinase"/>
    <property type="match status" value="1"/>
</dbReference>
<reference evidence="7" key="1">
    <citation type="submission" date="2021-06" db="EMBL/GenBank/DDBJ databases">
        <authorList>
            <person name="Kallberg Y."/>
            <person name="Tangrot J."/>
            <person name="Rosling A."/>
        </authorList>
    </citation>
    <scope>NUCLEOTIDE SEQUENCE</scope>
    <source>
        <strain evidence="7">MA453B</strain>
    </source>
</reference>
<name>A0A9N9B2E5_9GLOM</name>
<keyword evidence="4" id="KW-0418">Kinase</keyword>
<evidence type="ECO:0000256" key="3">
    <source>
        <dbReference type="ARBA" id="ARBA00022741"/>
    </source>
</evidence>
<dbReference type="InterPro" id="IPR011009">
    <property type="entry name" value="Kinase-like_dom_sf"/>
</dbReference>
<keyword evidence="3" id="KW-0547">Nucleotide-binding</keyword>
<dbReference type="EMBL" id="CAJVPY010002141">
    <property type="protein sequence ID" value="CAG8550044.1"/>
    <property type="molecule type" value="Genomic_DNA"/>
</dbReference>
<comment type="caution">
    <text evidence="7">The sequence shown here is derived from an EMBL/GenBank/DDBJ whole genome shotgun (WGS) entry which is preliminary data.</text>
</comment>
<evidence type="ECO:0000256" key="1">
    <source>
        <dbReference type="ARBA" id="ARBA00022527"/>
    </source>
</evidence>
<evidence type="ECO:0000259" key="6">
    <source>
        <dbReference type="PROSITE" id="PS51158"/>
    </source>
</evidence>
<dbReference type="SMART" id="SM00811">
    <property type="entry name" value="Alpha_kinase"/>
    <property type="match status" value="1"/>
</dbReference>
<dbReference type="InterPro" id="IPR051852">
    <property type="entry name" value="Alpha-type_PK"/>
</dbReference>
<gene>
    <name evidence="7" type="ORF">DERYTH_LOCUS5223</name>
</gene>
<dbReference type="Proteomes" id="UP000789405">
    <property type="component" value="Unassembled WGS sequence"/>
</dbReference>
<dbReference type="OrthoDB" id="301415at2759"/>
<dbReference type="InterPro" id="IPR004166">
    <property type="entry name" value="a-kinase_dom"/>
</dbReference>
<evidence type="ECO:0000313" key="8">
    <source>
        <dbReference type="Proteomes" id="UP000789405"/>
    </source>
</evidence>
<dbReference type="GO" id="GO:0005524">
    <property type="term" value="F:ATP binding"/>
    <property type="evidence" value="ECO:0007669"/>
    <property type="project" value="UniProtKB-KW"/>
</dbReference>
<keyword evidence="2" id="KW-0808">Transferase</keyword>
<keyword evidence="5" id="KW-0067">ATP-binding</keyword>
<dbReference type="AlphaFoldDB" id="A0A9N9B2E5"/>
<evidence type="ECO:0000256" key="2">
    <source>
        <dbReference type="ARBA" id="ARBA00022679"/>
    </source>
</evidence>
<keyword evidence="1" id="KW-0723">Serine/threonine-protein kinase</keyword>
<dbReference type="PROSITE" id="PS51158">
    <property type="entry name" value="ALPHA_KINASE"/>
    <property type="match status" value="1"/>
</dbReference>
<evidence type="ECO:0000256" key="4">
    <source>
        <dbReference type="ARBA" id="ARBA00022777"/>
    </source>
</evidence>
<feature type="domain" description="Alpha-type protein kinase" evidence="6">
    <location>
        <begin position="1"/>
        <end position="127"/>
    </location>
</feature>
<sequence>GIKIVYNNLYRDYKSSCENAIKIKIFSLQAIEQKFIRFNSNDGFIKNYRPTLEAFVHFTHEETGGYLIITDLQGIELKDKFILTDPAIHCTDFLRFGRTNLGIEGINRCLLTKHKCNGKKLGLPYLG</sequence>
<evidence type="ECO:0000256" key="5">
    <source>
        <dbReference type="ARBA" id="ARBA00022840"/>
    </source>
</evidence>